<dbReference type="SUPFAM" id="SSF111331">
    <property type="entry name" value="NAD kinase/diacylglycerol kinase-like"/>
    <property type="match status" value="1"/>
</dbReference>
<dbReference type="Gene3D" id="2.60.200.40">
    <property type="match status" value="1"/>
</dbReference>
<keyword evidence="3 10" id="KW-0808">Transferase</keyword>
<dbReference type="Pfam" id="PF19279">
    <property type="entry name" value="YegS_C"/>
    <property type="match status" value="1"/>
</dbReference>
<comment type="cofactor">
    <cofactor evidence="1">
        <name>Mg(2+)</name>
        <dbReference type="ChEBI" id="CHEBI:18420"/>
    </cofactor>
</comment>
<comment type="similarity">
    <text evidence="2">Belongs to the diacylglycerol/lipid kinase family.</text>
</comment>
<accession>A0A4U9XMQ0</accession>
<keyword evidence="7" id="KW-0594">Phospholipid biosynthesis</keyword>
<evidence type="ECO:0000256" key="5">
    <source>
        <dbReference type="ARBA" id="ARBA00022777"/>
    </source>
</evidence>
<dbReference type="NCBIfam" id="TIGR00147">
    <property type="entry name" value="YegS/Rv2252/BmrU family lipid kinase"/>
    <property type="match status" value="1"/>
</dbReference>
<evidence type="ECO:0000259" key="9">
    <source>
        <dbReference type="PROSITE" id="PS50146"/>
    </source>
</evidence>
<dbReference type="AlphaFoldDB" id="A0A4U9XMQ0"/>
<dbReference type="InterPro" id="IPR050187">
    <property type="entry name" value="Lipid_Phosphate_FormReg"/>
</dbReference>
<dbReference type="InterPro" id="IPR016064">
    <property type="entry name" value="NAD/diacylglycerol_kinase_sf"/>
</dbReference>
<sequence length="303" mass="33585">METVYLFVNPFSGKKNEKDLTQHIKESFLQHGFLEQNITIVTPESASDAFEKAKEASRKGIDLVIPLGGDGTINKIIGGVHEGGHHTKIGLIPSGTVNNFAKSLSIPLDPDLAIDTILNGQDKKVDLCKVNEHYMISSLTLGLLADIAANVTTEEKRKFGPLAFLKDSYRILKRNRSYYLTLVDDNGQFAIKTKFLLVTMTNSIAGFPSFSPSATVNDGLLQVYTMKKVSFMKFLLHINDFRKGDFSMAEEIKHFSTKKLSITPSRIKTLILPRTRIDGDKSDMVPVSLTVLNEAVTVRVPHS</sequence>
<dbReference type="InterPro" id="IPR005218">
    <property type="entry name" value="Diacylglycerol/lipid_kinase"/>
</dbReference>
<organism evidence="10 11">
    <name type="scientific">Streptococcus pseudoporcinus</name>
    <dbReference type="NCBI Taxonomy" id="361101"/>
    <lineage>
        <taxon>Bacteria</taxon>
        <taxon>Bacillati</taxon>
        <taxon>Bacillota</taxon>
        <taxon>Bacilli</taxon>
        <taxon>Lactobacillales</taxon>
        <taxon>Streptococcaceae</taxon>
        <taxon>Streptococcus</taxon>
    </lineage>
</organism>
<keyword evidence="7" id="KW-0444">Lipid biosynthesis</keyword>
<dbReference type="InterPro" id="IPR045540">
    <property type="entry name" value="YegS/DAGK_C"/>
</dbReference>
<feature type="domain" description="DAGKc" evidence="9">
    <location>
        <begin position="1"/>
        <end position="133"/>
    </location>
</feature>
<dbReference type="SMART" id="SM00046">
    <property type="entry name" value="DAGKc"/>
    <property type="match status" value="1"/>
</dbReference>
<evidence type="ECO:0000256" key="1">
    <source>
        <dbReference type="ARBA" id="ARBA00001946"/>
    </source>
</evidence>
<proteinExistence type="inferred from homology"/>
<dbReference type="PANTHER" id="PTHR12358">
    <property type="entry name" value="SPHINGOSINE KINASE"/>
    <property type="match status" value="1"/>
</dbReference>
<dbReference type="GO" id="GO:0005524">
    <property type="term" value="F:ATP binding"/>
    <property type="evidence" value="ECO:0007669"/>
    <property type="project" value="UniProtKB-KW"/>
</dbReference>
<dbReference type="EC" id="2.7.1.107" evidence="10"/>
<dbReference type="Pfam" id="PF00781">
    <property type="entry name" value="DAGK_cat"/>
    <property type="match status" value="1"/>
</dbReference>
<dbReference type="RefSeq" id="WP_077322003.1">
    <property type="nucleotide sequence ID" value="NZ_CABEHT010000001.1"/>
</dbReference>
<dbReference type="Gene3D" id="3.40.50.10330">
    <property type="entry name" value="Probable inorganic polyphosphate/atp-NAD kinase, domain 1"/>
    <property type="match status" value="1"/>
</dbReference>
<keyword evidence="5 10" id="KW-0418">Kinase</keyword>
<keyword evidence="6" id="KW-0067">ATP-binding</keyword>
<dbReference type="GO" id="GO:0004143">
    <property type="term" value="F:ATP-dependent diacylglycerol kinase activity"/>
    <property type="evidence" value="ECO:0007669"/>
    <property type="project" value="UniProtKB-EC"/>
</dbReference>
<evidence type="ECO:0000313" key="10">
    <source>
        <dbReference type="EMBL" id="VTS14683.1"/>
    </source>
</evidence>
<evidence type="ECO:0000256" key="4">
    <source>
        <dbReference type="ARBA" id="ARBA00022741"/>
    </source>
</evidence>
<name>A0A4U9XMQ0_9STRE</name>
<dbReference type="GO" id="GO:0008654">
    <property type="term" value="P:phospholipid biosynthetic process"/>
    <property type="evidence" value="ECO:0007669"/>
    <property type="project" value="UniProtKB-KW"/>
</dbReference>
<evidence type="ECO:0000256" key="8">
    <source>
        <dbReference type="ARBA" id="ARBA00023264"/>
    </source>
</evidence>
<keyword evidence="4" id="KW-0547">Nucleotide-binding</keyword>
<evidence type="ECO:0000256" key="3">
    <source>
        <dbReference type="ARBA" id="ARBA00022679"/>
    </source>
</evidence>
<evidence type="ECO:0000256" key="2">
    <source>
        <dbReference type="ARBA" id="ARBA00005983"/>
    </source>
</evidence>
<dbReference type="InterPro" id="IPR017438">
    <property type="entry name" value="ATP-NAD_kinase_N"/>
</dbReference>
<evidence type="ECO:0000256" key="7">
    <source>
        <dbReference type="ARBA" id="ARBA00023209"/>
    </source>
</evidence>
<dbReference type="EMBL" id="CABEHT010000001">
    <property type="protein sequence ID" value="VTS14683.1"/>
    <property type="molecule type" value="Genomic_DNA"/>
</dbReference>
<dbReference type="InterPro" id="IPR001206">
    <property type="entry name" value="Diacylglycerol_kinase_cat_dom"/>
</dbReference>
<gene>
    <name evidence="10" type="primary">dagK_2</name>
    <name evidence="10" type="ORF">NCTC5386_01265</name>
</gene>
<dbReference type="PROSITE" id="PS50146">
    <property type="entry name" value="DAGK"/>
    <property type="match status" value="1"/>
</dbReference>
<dbReference type="Proteomes" id="UP000394068">
    <property type="component" value="Unassembled WGS sequence"/>
</dbReference>
<keyword evidence="8" id="KW-1208">Phospholipid metabolism</keyword>
<dbReference type="PANTHER" id="PTHR12358:SF54">
    <property type="entry name" value="SPHINGOSINE KINASE RELATED PROTEIN"/>
    <property type="match status" value="1"/>
</dbReference>
<evidence type="ECO:0000256" key="6">
    <source>
        <dbReference type="ARBA" id="ARBA00022840"/>
    </source>
</evidence>
<keyword evidence="7" id="KW-0443">Lipid metabolism</keyword>
<evidence type="ECO:0000313" key="11">
    <source>
        <dbReference type="Proteomes" id="UP000394068"/>
    </source>
</evidence>
<protein>
    <submittedName>
        <fullName evidence="10">Diacylglycerol kinase catalytic domain-containing protein</fullName>
        <ecNumber evidence="10">2.7.1.107</ecNumber>
    </submittedName>
</protein>
<reference evidence="10 11" key="1">
    <citation type="submission" date="2019-05" db="EMBL/GenBank/DDBJ databases">
        <authorList>
            <consortium name="Pathogen Informatics"/>
        </authorList>
    </citation>
    <scope>NUCLEOTIDE SEQUENCE [LARGE SCALE GENOMIC DNA]</scope>
    <source>
        <strain evidence="10 11">NCTC5386</strain>
    </source>
</reference>